<name>A0A397F7E5_APHAT</name>
<accession>A0A397F7E5</accession>
<gene>
    <name evidence="1" type="ORF">DYB31_014996</name>
</gene>
<evidence type="ECO:0000313" key="2">
    <source>
        <dbReference type="Proteomes" id="UP000266196"/>
    </source>
</evidence>
<sequence length="130" mass="14459">LAHLAGNENIRHSKDMMHFVDAATSRSITNESHVGIQFNLLHIYNAVLCVPALFRQIVYRQNVFTTANVDKPMLSLLGQYIAHPHSFELRWVAAEFAGKFCVEATLAIEKAFLAQSAGTSLSLVFIVVED</sequence>
<evidence type="ECO:0000313" key="1">
    <source>
        <dbReference type="EMBL" id="RHZ18949.1"/>
    </source>
</evidence>
<dbReference type="Proteomes" id="UP000266196">
    <property type="component" value="Unassembled WGS sequence"/>
</dbReference>
<reference evidence="1 2" key="1">
    <citation type="submission" date="2018-08" db="EMBL/GenBank/DDBJ databases">
        <title>Aphanomyces genome sequencing and annotation.</title>
        <authorList>
            <person name="Minardi D."/>
            <person name="Oidtmann B."/>
            <person name="Van Der Giezen M."/>
            <person name="Studholme D.J."/>
        </authorList>
    </citation>
    <scope>NUCLEOTIDE SEQUENCE [LARGE SCALE GENOMIC DNA]</scope>
    <source>
        <strain evidence="1 2">197901</strain>
    </source>
</reference>
<dbReference type="EMBL" id="QUTE01009412">
    <property type="protein sequence ID" value="RHZ18949.1"/>
    <property type="molecule type" value="Genomic_DNA"/>
</dbReference>
<comment type="caution">
    <text evidence="1">The sequence shown here is derived from an EMBL/GenBank/DDBJ whole genome shotgun (WGS) entry which is preliminary data.</text>
</comment>
<feature type="non-terminal residue" evidence="1">
    <location>
        <position position="1"/>
    </location>
</feature>
<dbReference type="AlphaFoldDB" id="A0A397F7E5"/>
<proteinExistence type="predicted"/>
<protein>
    <submittedName>
        <fullName evidence="1">Uncharacterized protein</fullName>
    </submittedName>
</protein>
<organism evidence="1 2">
    <name type="scientific">Aphanomyces astaci</name>
    <name type="common">Crayfish plague agent</name>
    <dbReference type="NCBI Taxonomy" id="112090"/>
    <lineage>
        <taxon>Eukaryota</taxon>
        <taxon>Sar</taxon>
        <taxon>Stramenopiles</taxon>
        <taxon>Oomycota</taxon>
        <taxon>Saprolegniomycetes</taxon>
        <taxon>Saprolegniales</taxon>
        <taxon>Verrucalvaceae</taxon>
        <taxon>Aphanomyces</taxon>
    </lineage>
</organism>